<name>A0A0M3ICJ3_ASCLU</name>
<reference evidence="2" key="1">
    <citation type="submission" date="2017-02" db="UniProtKB">
        <authorList>
            <consortium name="WormBaseParasite"/>
        </authorList>
    </citation>
    <scope>IDENTIFICATION</scope>
</reference>
<sequence length="84" mass="9590">MEDIRFGGIVTTESRDNIIAHCRKGGRRYESEFTQTRQFTNEYASKTPKWFIGEMHSMNVHSIVGLSGHSSSADWYQSMSSPID</sequence>
<dbReference type="WBParaSite" id="ALUE_0001561701-mRNA-1">
    <property type="protein sequence ID" value="ALUE_0001561701-mRNA-1"/>
    <property type="gene ID" value="ALUE_0001561701"/>
</dbReference>
<accession>A0A0M3ICJ3</accession>
<evidence type="ECO:0000313" key="1">
    <source>
        <dbReference type="Proteomes" id="UP000036681"/>
    </source>
</evidence>
<protein>
    <submittedName>
        <fullName evidence="2">Recombinase domain-containing protein</fullName>
    </submittedName>
</protein>
<dbReference type="AlphaFoldDB" id="A0A0M3ICJ3"/>
<keyword evidence="1" id="KW-1185">Reference proteome</keyword>
<evidence type="ECO:0000313" key="2">
    <source>
        <dbReference type="WBParaSite" id="ALUE_0001561701-mRNA-1"/>
    </source>
</evidence>
<dbReference type="Proteomes" id="UP000036681">
    <property type="component" value="Unplaced"/>
</dbReference>
<organism evidence="1 2">
    <name type="scientific">Ascaris lumbricoides</name>
    <name type="common">Giant roundworm</name>
    <dbReference type="NCBI Taxonomy" id="6252"/>
    <lineage>
        <taxon>Eukaryota</taxon>
        <taxon>Metazoa</taxon>
        <taxon>Ecdysozoa</taxon>
        <taxon>Nematoda</taxon>
        <taxon>Chromadorea</taxon>
        <taxon>Rhabditida</taxon>
        <taxon>Spirurina</taxon>
        <taxon>Ascaridomorpha</taxon>
        <taxon>Ascaridoidea</taxon>
        <taxon>Ascarididae</taxon>
        <taxon>Ascaris</taxon>
    </lineage>
</organism>
<proteinExistence type="predicted"/>